<dbReference type="InterPro" id="IPR011108">
    <property type="entry name" value="RMMBL"/>
</dbReference>
<dbReference type="Proteomes" id="UP000738359">
    <property type="component" value="Unassembled WGS sequence"/>
</dbReference>
<feature type="region of interest" description="Disordered" evidence="7">
    <location>
        <begin position="531"/>
        <end position="596"/>
    </location>
</feature>
<dbReference type="Gene3D" id="3.60.15.10">
    <property type="entry name" value="Ribonuclease Z/Hydroxyacylglutathione hydrolase-like"/>
    <property type="match status" value="1"/>
</dbReference>
<accession>A0A9P6M4Y1</accession>
<gene>
    <name evidence="9" type="primary">CPSF2</name>
    <name evidence="9" type="ORF">BGZ70_004406</name>
</gene>
<evidence type="ECO:0000256" key="3">
    <source>
        <dbReference type="ARBA" id="ARBA00022664"/>
    </source>
</evidence>
<dbReference type="Pfam" id="PF13299">
    <property type="entry name" value="CPSF100_C"/>
    <property type="match status" value="1"/>
</dbReference>
<dbReference type="Pfam" id="PF10996">
    <property type="entry name" value="Beta-Casp"/>
    <property type="match status" value="1"/>
</dbReference>
<dbReference type="InterPro" id="IPR035639">
    <property type="entry name" value="CPSF2_MBL"/>
</dbReference>
<dbReference type="Pfam" id="PF16661">
    <property type="entry name" value="Lactamase_B_6"/>
    <property type="match status" value="1"/>
</dbReference>
<keyword evidence="3 6" id="KW-0507">mRNA processing</keyword>
<dbReference type="GO" id="GO:0003723">
    <property type="term" value="F:RNA binding"/>
    <property type="evidence" value="ECO:0007669"/>
    <property type="project" value="UniProtKB-KW"/>
</dbReference>
<dbReference type="AlphaFoldDB" id="A0A9P6M4Y1"/>
<evidence type="ECO:0000256" key="1">
    <source>
        <dbReference type="ARBA" id="ARBA00004123"/>
    </source>
</evidence>
<comment type="caution">
    <text evidence="9">The sequence shown here is derived from an EMBL/GenBank/DDBJ whole genome shotgun (WGS) entry which is preliminary data.</text>
</comment>
<dbReference type="PANTHER" id="PTHR45922:SF1">
    <property type="entry name" value="CLEAVAGE AND POLYADENYLATION SPECIFICITY FACTOR SUBUNIT 2"/>
    <property type="match status" value="1"/>
</dbReference>
<comment type="similarity">
    <text evidence="2 6">Belongs to the metallo-beta-lactamase superfamily. RNA-metabolizing metallo-beta-lactamase-like family. CPSF2/YSH1 subfamily.</text>
</comment>
<reference evidence="9" key="1">
    <citation type="journal article" date="2020" name="Fungal Divers.">
        <title>Resolving the Mortierellaceae phylogeny through synthesis of multi-gene phylogenetics and phylogenomics.</title>
        <authorList>
            <person name="Vandepol N."/>
            <person name="Liber J."/>
            <person name="Desiro A."/>
            <person name="Na H."/>
            <person name="Kennedy M."/>
            <person name="Barry K."/>
            <person name="Grigoriev I.V."/>
            <person name="Miller A.N."/>
            <person name="O'Donnell K."/>
            <person name="Stajich J.E."/>
            <person name="Bonito G."/>
        </authorList>
    </citation>
    <scope>NUCLEOTIDE SEQUENCE</scope>
    <source>
        <strain evidence="9">CK1249</strain>
    </source>
</reference>
<dbReference type="SMART" id="SM01027">
    <property type="entry name" value="Beta-Casp"/>
    <property type="match status" value="1"/>
</dbReference>
<dbReference type="FunFam" id="3.60.15.10:FF:000008">
    <property type="entry name" value="Cleavage and polyadenylation specificity factor subunit 2"/>
    <property type="match status" value="1"/>
</dbReference>
<keyword evidence="4 6" id="KW-0694">RNA-binding</keyword>
<dbReference type="GO" id="GO:0006398">
    <property type="term" value="P:mRNA 3'-end processing by stem-loop binding and cleavage"/>
    <property type="evidence" value="ECO:0007669"/>
    <property type="project" value="InterPro"/>
</dbReference>
<feature type="compositionally biased region" description="Basic and acidic residues" evidence="7">
    <location>
        <begin position="557"/>
        <end position="594"/>
    </location>
</feature>
<evidence type="ECO:0000313" key="9">
    <source>
        <dbReference type="EMBL" id="KAF9965644.1"/>
    </source>
</evidence>
<dbReference type="InterPro" id="IPR036866">
    <property type="entry name" value="RibonucZ/Hydroxyglut_hydro"/>
</dbReference>
<dbReference type="CDD" id="cd16293">
    <property type="entry name" value="CPSF2-like_MBL-fold"/>
    <property type="match status" value="1"/>
</dbReference>
<evidence type="ECO:0000256" key="6">
    <source>
        <dbReference type="RuleBase" id="RU365006"/>
    </source>
</evidence>
<sequence length="895" mass="99007">MESNYIRFTALSGAKSESALCYLLEIDEAKILLDCGWNDAFDVEDLKQLRRVAKDVDACLLSHSTIQHLGALAYARSYLGLRAQTYATVPVMDMGRLSMYDLWQSKRATEDFTTFNLEDIDQAFEAITRLRYQQPTELGGKCKGITITASSAGHTVGGTVWKISKDTESILYAVDYNHRRDKHLDASVLLQSDGSAPQEFQRPSLMITDAFNAEQIQPSRMSRDRALLESTIAAINSGGSVLLPTDSSTRVLELAYMLDSYWMANRVRHPLILLTNFSYRTAHFATSMMEWMGDTVRSQLTDTRENPFQFKYLRLCQRLSDLDKYPGPKVVLASNLSMETGFARDVFLKMDWSQNPRNTLILTERALPGELARYLYDEWRLGVGELSSKEVGDEVQLDSVLRLRVDRKVLLEGQELADYVAAQEAKAERKRADDALLQRNRILLEEENDSSDDEGSVDGDSGFMAEMDMLLTKTGSHDVYMKDATKSGGFFKQTQSYRMFPYVERRKKIDDYGESIVVDHFLNASSLAGPQDGAGAAGARGGRRLGGDLNGDVDANGDFRMRGADDEAGKENVEGADGEDKQTDADMIHPEDNLPSKYMSSEEDVVVRCKVRYVDLEGRADESAMKTILQAIAPRKLILVHGTESKTETLCETYLSLPDLTREIYTPSIGEVLNVSEVTNMYKINLTDALLSSLAFSRLGEYDLAYVVGQVQIPVGSTVPILNMPSVEAGDVGGIDGQKRLMGASGATAAGAAAAAGGGEHPSTQQPFDQNGALVPMTTQGSSSGEMVLSAGQGQQQQQQQHALQLQQQQQQLEILAREHKPVFVGDLKLTEFKNRVLKQAGIEAEFMGEGVLVCNGVVAIRKVDQTGQILLEGSPMSNDYYQVRKLLYKQFAIL</sequence>
<keyword evidence="10" id="KW-1185">Reference proteome</keyword>
<proteinExistence type="inferred from homology"/>
<dbReference type="EMBL" id="JAAAHY010000234">
    <property type="protein sequence ID" value="KAF9965644.1"/>
    <property type="molecule type" value="Genomic_DNA"/>
</dbReference>
<evidence type="ECO:0000256" key="2">
    <source>
        <dbReference type="ARBA" id="ARBA00010624"/>
    </source>
</evidence>
<dbReference type="InterPro" id="IPR001279">
    <property type="entry name" value="Metallo-B-lactamas"/>
</dbReference>
<dbReference type="InterPro" id="IPR025069">
    <property type="entry name" value="Cpsf2_C"/>
</dbReference>
<comment type="subcellular location">
    <subcellularLocation>
        <location evidence="1 6">Nucleus</location>
    </subcellularLocation>
</comment>
<evidence type="ECO:0000256" key="5">
    <source>
        <dbReference type="ARBA" id="ARBA00023242"/>
    </source>
</evidence>
<evidence type="ECO:0000259" key="8">
    <source>
        <dbReference type="SMART" id="SM01027"/>
    </source>
</evidence>
<dbReference type="OrthoDB" id="64353at2759"/>
<dbReference type="Pfam" id="PF07521">
    <property type="entry name" value="RMMBL"/>
    <property type="match status" value="1"/>
</dbReference>
<evidence type="ECO:0000313" key="10">
    <source>
        <dbReference type="Proteomes" id="UP000738359"/>
    </source>
</evidence>
<dbReference type="PANTHER" id="PTHR45922">
    <property type="entry name" value="CLEAVAGE AND POLYADENYLATION SPECIFICITY FACTOR SUBUNIT 2"/>
    <property type="match status" value="1"/>
</dbReference>
<name>A0A9P6M4Y1_MORAP</name>
<evidence type="ECO:0000256" key="7">
    <source>
        <dbReference type="SAM" id="MobiDB-lite"/>
    </source>
</evidence>
<organism evidence="9 10">
    <name type="scientific">Mortierella alpina</name>
    <name type="common">Oleaginous fungus</name>
    <name type="synonym">Mortierella renispora</name>
    <dbReference type="NCBI Taxonomy" id="64518"/>
    <lineage>
        <taxon>Eukaryota</taxon>
        <taxon>Fungi</taxon>
        <taxon>Fungi incertae sedis</taxon>
        <taxon>Mucoromycota</taxon>
        <taxon>Mortierellomycotina</taxon>
        <taxon>Mortierellomycetes</taxon>
        <taxon>Mortierellales</taxon>
        <taxon>Mortierellaceae</taxon>
        <taxon>Mortierella</taxon>
    </lineage>
</organism>
<dbReference type="InterPro" id="IPR022712">
    <property type="entry name" value="Beta_Casp"/>
</dbReference>
<dbReference type="InterPro" id="IPR027075">
    <property type="entry name" value="CPSF2"/>
</dbReference>
<dbReference type="GO" id="GO:0005847">
    <property type="term" value="C:mRNA cleavage and polyadenylation specificity factor complex"/>
    <property type="evidence" value="ECO:0007669"/>
    <property type="project" value="InterPro"/>
</dbReference>
<keyword evidence="5 6" id="KW-0539">Nucleus</keyword>
<feature type="domain" description="Beta-Casp" evidence="8">
    <location>
        <begin position="251"/>
        <end position="375"/>
    </location>
</feature>
<protein>
    <recommendedName>
        <fullName evidence="6">Cleavage and polyadenylation specificity factor subunit 2</fullName>
    </recommendedName>
    <alternativeName>
        <fullName evidence="6">Cleavage and polyadenylation specificity factor 100 kDa subunit</fullName>
    </alternativeName>
</protein>
<dbReference type="SUPFAM" id="SSF56281">
    <property type="entry name" value="Metallo-hydrolase/oxidoreductase"/>
    <property type="match status" value="1"/>
</dbReference>
<evidence type="ECO:0000256" key="4">
    <source>
        <dbReference type="ARBA" id="ARBA00022884"/>
    </source>
</evidence>